<dbReference type="RefSeq" id="XP_041191894.1">
    <property type="nucleotide sequence ID" value="XM_041338428.1"/>
</dbReference>
<dbReference type="InterPro" id="IPR000719">
    <property type="entry name" value="Prot_kinase_dom"/>
</dbReference>
<dbReference type="GO" id="GO:0005524">
    <property type="term" value="F:ATP binding"/>
    <property type="evidence" value="ECO:0007669"/>
    <property type="project" value="UniProtKB-KW"/>
</dbReference>
<dbReference type="Proteomes" id="UP000807769">
    <property type="component" value="Unassembled WGS sequence"/>
</dbReference>
<dbReference type="InterPro" id="IPR008266">
    <property type="entry name" value="Tyr_kinase_AS"/>
</dbReference>
<feature type="domain" description="Protein kinase" evidence="6">
    <location>
        <begin position="22"/>
        <end position="279"/>
    </location>
</feature>
<dbReference type="PANTHER" id="PTHR24351">
    <property type="entry name" value="RIBOSOMAL PROTEIN S6 KINASE"/>
    <property type="match status" value="1"/>
</dbReference>
<dbReference type="EMBL" id="JABBWG010000021">
    <property type="protein sequence ID" value="KAG1814433.1"/>
    <property type="molecule type" value="Genomic_DNA"/>
</dbReference>
<dbReference type="GeneID" id="64632444"/>
<dbReference type="PROSITE" id="PS50011">
    <property type="entry name" value="PROTEIN_KINASE_DOM"/>
    <property type="match status" value="1"/>
</dbReference>
<dbReference type="PROSITE" id="PS00109">
    <property type="entry name" value="PROTEIN_KINASE_TYR"/>
    <property type="match status" value="1"/>
</dbReference>
<accession>A0A9P7E8Y5</accession>
<dbReference type="Gene3D" id="1.10.510.10">
    <property type="entry name" value="Transferase(Phosphotransferase) domain 1"/>
    <property type="match status" value="1"/>
</dbReference>
<evidence type="ECO:0000313" key="8">
    <source>
        <dbReference type="Proteomes" id="UP000807769"/>
    </source>
</evidence>
<evidence type="ECO:0000256" key="5">
    <source>
        <dbReference type="ARBA" id="ARBA00022840"/>
    </source>
</evidence>
<dbReference type="Pfam" id="PF00069">
    <property type="entry name" value="Pkinase"/>
    <property type="match status" value="1"/>
</dbReference>
<keyword evidence="8" id="KW-1185">Reference proteome</keyword>
<evidence type="ECO:0000259" key="6">
    <source>
        <dbReference type="PROSITE" id="PS50011"/>
    </source>
</evidence>
<evidence type="ECO:0000256" key="3">
    <source>
        <dbReference type="ARBA" id="ARBA00022741"/>
    </source>
</evidence>
<keyword evidence="3" id="KW-0547">Nucleotide-binding</keyword>
<comment type="caution">
    <text evidence="7">The sequence shown here is derived from an EMBL/GenBank/DDBJ whole genome shotgun (WGS) entry which is preliminary data.</text>
</comment>
<dbReference type="Gene3D" id="3.30.200.20">
    <property type="entry name" value="Phosphorylase Kinase, domain 1"/>
    <property type="match status" value="1"/>
</dbReference>
<evidence type="ECO:0000256" key="4">
    <source>
        <dbReference type="ARBA" id="ARBA00022777"/>
    </source>
</evidence>
<proteinExistence type="predicted"/>
<dbReference type="InterPro" id="IPR011009">
    <property type="entry name" value="Kinase-like_dom_sf"/>
</dbReference>
<keyword evidence="2" id="KW-0808">Transferase</keyword>
<keyword evidence="4 7" id="KW-0418">Kinase</keyword>
<keyword evidence="1" id="KW-0723">Serine/threonine-protein kinase</keyword>
<dbReference type="OrthoDB" id="347657at2759"/>
<keyword evidence="5" id="KW-0067">ATP-binding</keyword>
<sequence length="282" mass="31603">MVISPKPRSTHSSGQGVKAGDFRLLYTLFKDSISSTHLCRKCDDFKLYAMRILSKERVRIHSPHDHIQLQMEICQEIRELRSSFLSPFIWIYEDGPEIHSIAEFHPNGSLQDLLDRDTSLSESHVLHVACEIVEALQMLHTAGIIHRDLTPCNIMFDASGHVVISGFGQACRPDSAAFLLLPDTGLYCAPELILGWAHDFSVDCWSFGLLMYMMLFGSHPYVADNDNDNAAILQTKVLHCSPVVPRTASVSAQDLLVKCLERNAALRLDIKQIRAHAYFGAV</sequence>
<protein>
    <submittedName>
        <fullName evidence="7">Kinase-like domain-containing protein</fullName>
    </submittedName>
</protein>
<dbReference type="GO" id="GO:0004674">
    <property type="term" value="F:protein serine/threonine kinase activity"/>
    <property type="evidence" value="ECO:0007669"/>
    <property type="project" value="UniProtKB-KW"/>
</dbReference>
<evidence type="ECO:0000313" key="7">
    <source>
        <dbReference type="EMBL" id="KAG1814433.1"/>
    </source>
</evidence>
<evidence type="ECO:0000256" key="1">
    <source>
        <dbReference type="ARBA" id="ARBA00022527"/>
    </source>
</evidence>
<dbReference type="AlphaFoldDB" id="A0A9P7E8Y5"/>
<organism evidence="7 8">
    <name type="scientific">Suillus subaureus</name>
    <dbReference type="NCBI Taxonomy" id="48587"/>
    <lineage>
        <taxon>Eukaryota</taxon>
        <taxon>Fungi</taxon>
        <taxon>Dikarya</taxon>
        <taxon>Basidiomycota</taxon>
        <taxon>Agaricomycotina</taxon>
        <taxon>Agaricomycetes</taxon>
        <taxon>Agaricomycetidae</taxon>
        <taxon>Boletales</taxon>
        <taxon>Suillineae</taxon>
        <taxon>Suillaceae</taxon>
        <taxon>Suillus</taxon>
    </lineage>
</organism>
<gene>
    <name evidence="7" type="ORF">BJ212DRAFT_1447646</name>
</gene>
<name>A0A9P7E8Y5_9AGAM</name>
<dbReference type="SUPFAM" id="SSF56112">
    <property type="entry name" value="Protein kinase-like (PK-like)"/>
    <property type="match status" value="1"/>
</dbReference>
<reference evidence="7" key="1">
    <citation type="journal article" date="2020" name="New Phytol.">
        <title>Comparative genomics reveals dynamic genome evolution in host specialist ectomycorrhizal fungi.</title>
        <authorList>
            <person name="Lofgren L.A."/>
            <person name="Nguyen N.H."/>
            <person name="Vilgalys R."/>
            <person name="Ruytinx J."/>
            <person name="Liao H.L."/>
            <person name="Branco S."/>
            <person name="Kuo A."/>
            <person name="LaButti K."/>
            <person name="Lipzen A."/>
            <person name="Andreopoulos W."/>
            <person name="Pangilinan J."/>
            <person name="Riley R."/>
            <person name="Hundley H."/>
            <person name="Na H."/>
            <person name="Barry K."/>
            <person name="Grigoriev I.V."/>
            <person name="Stajich J.E."/>
            <person name="Kennedy P.G."/>
        </authorList>
    </citation>
    <scope>NUCLEOTIDE SEQUENCE</scope>
    <source>
        <strain evidence="7">MN1</strain>
    </source>
</reference>
<evidence type="ECO:0000256" key="2">
    <source>
        <dbReference type="ARBA" id="ARBA00022679"/>
    </source>
</evidence>